<comment type="caution">
    <text evidence="1">The sequence shown here is derived from an EMBL/GenBank/DDBJ whole genome shotgun (WGS) entry which is preliminary data.</text>
</comment>
<accession>A0A7X9IKX4</accession>
<evidence type="ECO:0000313" key="2">
    <source>
        <dbReference type="Proteomes" id="UP000524246"/>
    </source>
</evidence>
<proteinExistence type="predicted"/>
<evidence type="ECO:0000313" key="1">
    <source>
        <dbReference type="EMBL" id="NMC64165.1"/>
    </source>
</evidence>
<dbReference type="AlphaFoldDB" id="A0A7X9IKX4"/>
<organism evidence="1 2">
    <name type="scientific">SAR324 cluster bacterium</name>
    <dbReference type="NCBI Taxonomy" id="2024889"/>
    <lineage>
        <taxon>Bacteria</taxon>
        <taxon>Deltaproteobacteria</taxon>
        <taxon>SAR324 cluster</taxon>
    </lineage>
</organism>
<reference evidence="1 2" key="1">
    <citation type="journal article" date="2020" name="Biotechnol. Biofuels">
        <title>New insights from the biogas microbiome by comprehensive genome-resolved metagenomics of nearly 1600 species originating from multiple anaerobic digesters.</title>
        <authorList>
            <person name="Campanaro S."/>
            <person name="Treu L."/>
            <person name="Rodriguez-R L.M."/>
            <person name="Kovalovszki A."/>
            <person name="Ziels R.M."/>
            <person name="Maus I."/>
            <person name="Zhu X."/>
            <person name="Kougias P.G."/>
            <person name="Basile A."/>
            <person name="Luo G."/>
            <person name="Schluter A."/>
            <person name="Konstantinidis K.T."/>
            <person name="Angelidaki I."/>
        </authorList>
    </citation>
    <scope>NUCLEOTIDE SEQUENCE [LARGE SCALE GENOMIC DNA]</scope>
    <source>
        <strain evidence="1">AS27yjCOA_65</strain>
    </source>
</reference>
<protein>
    <submittedName>
        <fullName evidence="1">Uncharacterized protein</fullName>
    </submittedName>
</protein>
<dbReference type="Proteomes" id="UP000524246">
    <property type="component" value="Unassembled WGS sequence"/>
</dbReference>
<sequence length="93" mass="10070">MRRSGGGLAMLAAITSPRTTQCSKTETYSQYDSRPGNLSAASGHMAHFLGKEEKNQGSDPSHTPAALRGAVNNAFWHHRRAIHGTQNCKKSFS</sequence>
<dbReference type="EMBL" id="JAAZON010000614">
    <property type="protein sequence ID" value="NMC64165.1"/>
    <property type="molecule type" value="Genomic_DNA"/>
</dbReference>
<name>A0A7X9IKX4_9DELT</name>
<gene>
    <name evidence="1" type="ORF">GYA55_13455</name>
</gene>